<name>A0A0J7M1T4_9GAMM</name>
<dbReference type="Proteomes" id="UP000036102">
    <property type="component" value="Unassembled WGS sequence"/>
</dbReference>
<dbReference type="EMBL" id="LFBU01000001">
    <property type="protein sequence ID" value="KMQ75035.1"/>
    <property type="molecule type" value="Genomic_DNA"/>
</dbReference>
<feature type="transmembrane region" description="Helical" evidence="1">
    <location>
        <begin position="37"/>
        <end position="56"/>
    </location>
</feature>
<dbReference type="PATRIC" id="fig|1658765.3.peg.1221"/>
<sequence>MFERFLNLSRFHIFSSVCISAVTLILLGYWLEVLIPRSVPVIYGALAFIFVSGTRWSRAPNIVPQPL</sequence>
<keyword evidence="1" id="KW-0812">Transmembrane</keyword>
<reference evidence="2 3" key="1">
    <citation type="submission" date="2015-06" db="EMBL/GenBank/DDBJ databases">
        <title>Marinobacter subterrani, a genetically tractable neutrophilic iron-oxidizing strain isolated from the Soudan Iron Mine.</title>
        <authorList>
            <person name="Bonis B.M."/>
            <person name="Gralnick J.A."/>
        </authorList>
    </citation>
    <scope>NUCLEOTIDE SEQUENCE [LARGE SCALE GENOMIC DNA]</scope>
    <source>
        <strain evidence="2 3">JG233</strain>
    </source>
</reference>
<comment type="caution">
    <text evidence="2">The sequence shown here is derived from an EMBL/GenBank/DDBJ whole genome shotgun (WGS) entry which is preliminary data.</text>
</comment>
<dbReference type="STRING" id="1658765.Msub_11234"/>
<evidence type="ECO:0000313" key="2">
    <source>
        <dbReference type="EMBL" id="KMQ75035.1"/>
    </source>
</evidence>
<keyword evidence="1" id="KW-1133">Transmembrane helix</keyword>
<evidence type="ECO:0000256" key="1">
    <source>
        <dbReference type="SAM" id="Phobius"/>
    </source>
</evidence>
<proteinExistence type="predicted"/>
<gene>
    <name evidence="2" type="ORF">Msub_11234</name>
</gene>
<organism evidence="2 3">
    <name type="scientific">Marinobacter subterrani</name>
    <dbReference type="NCBI Taxonomy" id="1658765"/>
    <lineage>
        <taxon>Bacteria</taxon>
        <taxon>Pseudomonadati</taxon>
        <taxon>Pseudomonadota</taxon>
        <taxon>Gammaproteobacteria</taxon>
        <taxon>Pseudomonadales</taxon>
        <taxon>Marinobacteraceae</taxon>
        <taxon>Marinobacter</taxon>
    </lineage>
</organism>
<keyword evidence="3" id="KW-1185">Reference proteome</keyword>
<dbReference type="AlphaFoldDB" id="A0A0J7M1T4"/>
<feature type="transmembrane region" description="Helical" evidence="1">
    <location>
        <begin position="12"/>
        <end position="31"/>
    </location>
</feature>
<keyword evidence="1" id="KW-0472">Membrane</keyword>
<protein>
    <submittedName>
        <fullName evidence="2">Uncharacterized protein</fullName>
    </submittedName>
</protein>
<evidence type="ECO:0000313" key="3">
    <source>
        <dbReference type="Proteomes" id="UP000036102"/>
    </source>
</evidence>
<accession>A0A0J7M1T4</accession>